<protein>
    <recommendedName>
        <fullName evidence="12">Trichome birefringence-like N-terminal domain-containing protein</fullName>
    </recommendedName>
</protein>
<dbReference type="InterPro" id="IPR026057">
    <property type="entry name" value="TBL_C"/>
</dbReference>
<evidence type="ECO:0000256" key="6">
    <source>
        <dbReference type="ARBA" id="ARBA00023136"/>
    </source>
</evidence>
<reference evidence="10" key="1">
    <citation type="submission" date="2024-02" db="EMBL/GenBank/DDBJ databases">
        <authorList>
            <consortium name="ELIXIR-Norway"/>
            <consortium name="Elixir Norway"/>
        </authorList>
    </citation>
    <scope>NUCLEOTIDE SEQUENCE</scope>
</reference>
<keyword evidence="6 7" id="KW-0472">Membrane</keyword>
<organism evidence="10 11">
    <name type="scientific">Sphagnum troendelagicum</name>
    <dbReference type="NCBI Taxonomy" id="128251"/>
    <lineage>
        <taxon>Eukaryota</taxon>
        <taxon>Viridiplantae</taxon>
        <taxon>Streptophyta</taxon>
        <taxon>Embryophyta</taxon>
        <taxon>Bryophyta</taxon>
        <taxon>Sphagnophytina</taxon>
        <taxon>Sphagnopsida</taxon>
        <taxon>Sphagnales</taxon>
        <taxon>Sphagnaceae</taxon>
        <taxon>Sphagnum</taxon>
    </lineage>
</organism>
<keyword evidence="3 7" id="KW-0812">Transmembrane</keyword>
<keyword evidence="4" id="KW-0735">Signal-anchor</keyword>
<name>A0ABP0TRG8_9BRYO</name>
<evidence type="ECO:0000259" key="9">
    <source>
        <dbReference type="Pfam" id="PF14416"/>
    </source>
</evidence>
<comment type="similarity">
    <text evidence="2">Belongs to the PC-esterase family. TBL subfamily.</text>
</comment>
<feature type="domain" description="Trichome birefringence-like N-terminal" evidence="9">
    <location>
        <begin position="96"/>
        <end position="155"/>
    </location>
</feature>
<evidence type="ECO:0000313" key="11">
    <source>
        <dbReference type="Proteomes" id="UP001497512"/>
    </source>
</evidence>
<evidence type="ECO:0000256" key="1">
    <source>
        <dbReference type="ARBA" id="ARBA00004167"/>
    </source>
</evidence>
<dbReference type="InterPro" id="IPR025846">
    <property type="entry name" value="TBL_N"/>
</dbReference>
<evidence type="ECO:0000256" key="5">
    <source>
        <dbReference type="ARBA" id="ARBA00022989"/>
    </source>
</evidence>
<evidence type="ECO:0000313" key="10">
    <source>
        <dbReference type="EMBL" id="CAK9200608.1"/>
    </source>
</evidence>
<evidence type="ECO:0000259" key="8">
    <source>
        <dbReference type="Pfam" id="PF13839"/>
    </source>
</evidence>
<comment type="subcellular location">
    <subcellularLocation>
        <location evidence="1">Membrane</location>
        <topology evidence="1">Single-pass membrane protein</topology>
    </subcellularLocation>
</comment>
<keyword evidence="5 7" id="KW-1133">Transmembrane helix</keyword>
<evidence type="ECO:0000256" key="3">
    <source>
        <dbReference type="ARBA" id="ARBA00022692"/>
    </source>
</evidence>
<evidence type="ECO:0000256" key="4">
    <source>
        <dbReference type="ARBA" id="ARBA00022968"/>
    </source>
</evidence>
<gene>
    <name evidence="10" type="ORF">CSSPTR1EN2_LOCUS5492</name>
</gene>
<dbReference type="Proteomes" id="UP001497512">
    <property type="component" value="Chromosome 13"/>
</dbReference>
<dbReference type="PANTHER" id="PTHR32285">
    <property type="entry name" value="PROTEIN TRICHOME BIREFRINGENCE-LIKE 9-RELATED"/>
    <property type="match status" value="1"/>
</dbReference>
<dbReference type="Pfam" id="PF14416">
    <property type="entry name" value="PMR5N"/>
    <property type="match status" value="1"/>
</dbReference>
<dbReference type="EMBL" id="OZ019905">
    <property type="protein sequence ID" value="CAK9200608.1"/>
    <property type="molecule type" value="Genomic_DNA"/>
</dbReference>
<keyword evidence="11" id="KW-1185">Reference proteome</keyword>
<evidence type="ECO:0000256" key="7">
    <source>
        <dbReference type="SAM" id="Phobius"/>
    </source>
</evidence>
<evidence type="ECO:0000256" key="2">
    <source>
        <dbReference type="ARBA" id="ARBA00007727"/>
    </source>
</evidence>
<evidence type="ECO:0008006" key="12">
    <source>
        <dbReference type="Google" id="ProtNLM"/>
    </source>
</evidence>
<dbReference type="PANTHER" id="PTHR32285:SF235">
    <property type="entry name" value="PROTEIN TRICHOME BIREFRINGENCE-LIKE 16"/>
    <property type="match status" value="1"/>
</dbReference>
<dbReference type="Pfam" id="PF13839">
    <property type="entry name" value="PC-Esterase"/>
    <property type="match status" value="1"/>
</dbReference>
<proteinExistence type="inferred from homology"/>
<feature type="domain" description="Trichome birefringence-like C-terminal" evidence="8">
    <location>
        <begin position="162"/>
        <end position="467"/>
    </location>
</feature>
<sequence>MEPYMIRSSCKGGGGGLGPICWTWRAKSSLLFLTAMVLSMMFLMGWEAAPLSILLFGIPARAEDSIPAAAVAVSSSRAADAATTSQLAATAGGPVSCDYSSGKWVPADDAAAAPRPLYSGKECSQRWSWLTPEWSCELNNRPDLSYEQFRWQPSNYAQGCDLTPFHAHTFLERLRNKVLAFVGDSLARQQYQSLMCMITAGGKDDQINMMVEDVGPDYGFQRANETRRAAGVANHFKATNTTIIFYWSVTLCHEETLQIELTKTQRKTLTLSSATAGSVALHLDQPAHFLRDYFTKFDVLVLNSGHHWNNGKKQVNKWQFYVNGHPVTPTDDLQVISNAYKFAMNATVRWVSERIDNTTNHKQVFYRTISPRHFRNGDWNTGGTCDSISFEADKNVTVPQQGVIVRDLVAENAVVGTNVQLLNITFLSQLRGEAHISKYGRSNHATQDCLHWCLPGIPDTWNEILFTHISDKYQDLANYNFIDLDSSRS</sequence>
<dbReference type="InterPro" id="IPR029962">
    <property type="entry name" value="TBL"/>
</dbReference>
<accession>A0ABP0TRG8</accession>
<feature type="transmembrane region" description="Helical" evidence="7">
    <location>
        <begin position="30"/>
        <end position="58"/>
    </location>
</feature>